<dbReference type="PANTHER" id="PTHR38674:SF1">
    <property type="entry name" value="ALKANE 1-MONOOXYGENASE 1"/>
    <property type="match status" value="1"/>
</dbReference>
<evidence type="ECO:0000256" key="7">
    <source>
        <dbReference type="ARBA" id="ARBA00022989"/>
    </source>
</evidence>
<comment type="similarity">
    <text evidence="2">Belongs to the fatty acid desaturase type 1 family. AlkB subfamily.</text>
</comment>
<dbReference type="GO" id="GO:0006629">
    <property type="term" value="P:lipid metabolic process"/>
    <property type="evidence" value="ECO:0007669"/>
    <property type="project" value="InterPro"/>
</dbReference>
<accession>A0A158JY32</accession>
<gene>
    <name evidence="14" type="ORF">AWB68_04397</name>
</gene>
<keyword evidence="7 12" id="KW-1133">Transmembrane helix</keyword>
<evidence type="ECO:0000256" key="8">
    <source>
        <dbReference type="ARBA" id="ARBA00023002"/>
    </source>
</evidence>
<dbReference type="OrthoDB" id="4759734at2"/>
<feature type="transmembrane region" description="Helical" evidence="12">
    <location>
        <begin position="62"/>
        <end position="83"/>
    </location>
</feature>
<sequence>MTSSRNSKGGFWLSTLLPATAAALFFYRHPWLFLLFLVAVVPAADALIGQDAAVADQKASQAPMGPVVPVAYICVWGVAVLVAVERAMSARPLEFAGLVIACGVVSAFAMAHIHEVMHRGGRGSKLTSDVALAVAGYPHYRVVHQLHHGHVGDPRFGSTAHVGLSVWWHVGRSFFSALRSAIAYERGQARSWRESRLLQIVLVTVAVVTLFAWFGGWHGAVFYVGQGIVSVFVVETVGYLQHYGLCGSPDELENQVAWDVNFWLSNRLFINNGLHTHHHLEQTRTYDRLVHAGRALPGGYLHMFGLALIPPLWFSVMNPRLPNAND</sequence>
<keyword evidence="3" id="KW-1003">Cell membrane</keyword>
<dbReference type="GO" id="GO:0004497">
    <property type="term" value="F:monooxygenase activity"/>
    <property type="evidence" value="ECO:0007669"/>
    <property type="project" value="UniProtKB-KW"/>
</dbReference>
<evidence type="ECO:0000256" key="9">
    <source>
        <dbReference type="ARBA" id="ARBA00023004"/>
    </source>
</evidence>
<evidence type="ECO:0000256" key="11">
    <source>
        <dbReference type="ARBA" id="ARBA00023136"/>
    </source>
</evidence>
<feature type="domain" description="Fatty acid desaturase" evidence="13">
    <location>
        <begin position="98"/>
        <end position="296"/>
    </location>
</feature>
<comment type="subcellular location">
    <subcellularLocation>
        <location evidence="1">Cell inner membrane</location>
        <topology evidence="1">Multi-pass membrane protein</topology>
    </subcellularLocation>
</comment>
<keyword evidence="11 12" id="KW-0472">Membrane</keyword>
<evidence type="ECO:0000313" key="14">
    <source>
        <dbReference type="EMBL" id="SAL73261.1"/>
    </source>
</evidence>
<reference evidence="14" key="1">
    <citation type="submission" date="2016-01" db="EMBL/GenBank/DDBJ databases">
        <authorList>
            <person name="Peeters C."/>
        </authorList>
    </citation>
    <scope>NUCLEOTIDE SEQUENCE [LARGE SCALE GENOMIC DNA]</scope>
    <source>
        <strain evidence="14">LMG 22940</strain>
    </source>
</reference>
<keyword evidence="10 14" id="KW-0503">Monooxygenase</keyword>
<name>A0A158JY32_9BURK</name>
<evidence type="ECO:0000259" key="13">
    <source>
        <dbReference type="Pfam" id="PF00487"/>
    </source>
</evidence>
<evidence type="ECO:0000256" key="1">
    <source>
        <dbReference type="ARBA" id="ARBA00004429"/>
    </source>
</evidence>
<dbReference type="InterPro" id="IPR005804">
    <property type="entry name" value="FA_desaturase_dom"/>
</dbReference>
<comment type="caution">
    <text evidence="14">The sequence shown here is derived from an EMBL/GenBank/DDBJ whole genome shotgun (WGS) entry which is preliminary data.</text>
</comment>
<evidence type="ECO:0000256" key="4">
    <source>
        <dbReference type="ARBA" id="ARBA00022519"/>
    </source>
</evidence>
<protein>
    <submittedName>
        <fullName evidence="14">Alkane monooxygenase</fullName>
    </submittedName>
</protein>
<keyword evidence="15" id="KW-1185">Reference proteome</keyword>
<evidence type="ECO:0000313" key="15">
    <source>
        <dbReference type="Proteomes" id="UP000054770"/>
    </source>
</evidence>
<dbReference type="RefSeq" id="WP_160110043.1">
    <property type="nucleotide sequence ID" value="NZ_FCON02000052.1"/>
</dbReference>
<keyword evidence="8" id="KW-0560">Oxidoreductase</keyword>
<feature type="transmembrane region" description="Helical" evidence="12">
    <location>
        <begin position="31"/>
        <end position="50"/>
    </location>
</feature>
<evidence type="ECO:0000256" key="2">
    <source>
        <dbReference type="ARBA" id="ARBA00010823"/>
    </source>
</evidence>
<keyword evidence="5 12" id="KW-0812">Transmembrane</keyword>
<evidence type="ECO:0000256" key="10">
    <source>
        <dbReference type="ARBA" id="ARBA00023033"/>
    </source>
</evidence>
<evidence type="ECO:0000256" key="12">
    <source>
        <dbReference type="SAM" id="Phobius"/>
    </source>
</evidence>
<dbReference type="EMBL" id="FCON02000052">
    <property type="protein sequence ID" value="SAL73261.1"/>
    <property type="molecule type" value="Genomic_DNA"/>
</dbReference>
<keyword evidence="6" id="KW-0479">Metal-binding</keyword>
<dbReference type="AlphaFoldDB" id="A0A158JY32"/>
<dbReference type="GO" id="GO:0046872">
    <property type="term" value="F:metal ion binding"/>
    <property type="evidence" value="ECO:0007669"/>
    <property type="project" value="UniProtKB-KW"/>
</dbReference>
<dbReference type="PANTHER" id="PTHR38674">
    <property type="entry name" value="ALKANE 1-MONOOXYGENASE 1"/>
    <property type="match status" value="1"/>
</dbReference>
<keyword evidence="4" id="KW-0997">Cell inner membrane</keyword>
<dbReference type="Proteomes" id="UP000054770">
    <property type="component" value="Unassembled WGS sequence"/>
</dbReference>
<proteinExistence type="inferred from homology"/>
<dbReference type="GO" id="GO:0005886">
    <property type="term" value="C:plasma membrane"/>
    <property type="evidence" value="ECO:0007669"/>
    <property type="project" value="UniProtKB-SubCell"/>
</dbReference>
<dbReference type="InterPro" id="IPR033885">
    <property type="entry name" value="AlkB/XylM"/>
</dbReference>
<keyword evidence="9" id="KW-0408">Iron</keyword>
<feature type="transmembrane region" description="Helical" evidence="12">
    <location>
        <begin position="196"/>
        <end position="214"/>
    </location>
</feature>
<evidence type="ECO:0000256" key="5">
    <source>
        <dbReference type="ARBA" id="ARBA00022692"/>
    </source>
</evidence>
<feature type="transmembrane region" description="Helical" evidence="12">
    <location>
        <begin position="95"/>
        <end position="113"/>
    </location>
</feature>
<dbReference type="Pfam" id="PF00487">
    <property type="entry name" value="FA_desaturase"/>
    <property type="match status" value="1"/>
</dbReference>
<feature type="transmembrane region" description="Helical" evidence="12">
    <location>
        <begin position="298"/>
        <end position="316"/>
    </location>
</feature>
<evidence type="ECO:0000256" key="3">
    <source>
        <dbReference type="ARBA" id="ARBA00022475"/>
    </source>
</evidence>
<organism evidence="14 15">
    <name type="scientific">Caballeronia choica</name>
    <dbReference type="NCBI Taxonomy" id="326476"/>
    <lineage>
        <taxon>Bacteria</taxon>
        <taxon>Pseudomonadati</taxon>
        <taxon>Pseudomonadota</taxon>
        <taxon>Betaproteobacteria</taxon>
        <taxon>Burkholderiales</taxon>
        <taxon>Burkholderiaceae</taxon>
        <taxon>Caballeronia</taxon>
    </lineage>
</organism>
<evidence type="ECO:0000256" key="6">
    <source>
        <dbReference type="ARBA" id="ARBA00022723"/>
    </source>
</evidence>